<feature type="transmembrane region" description="Helical" evidence="1">
    <location>
        <begin position="439"/>
        <end position="456"/>
    </location>
</feature>
<reference evidence="2 3" key="1">
    <citation type="submission" date="2022-02" db="EMBL/GenBank/DDBJ databases">
        <title>Draft genome sequence of Mezorhizobium retamae strain IRAMC:0171 isolated from Retama raetam nodules.</title>
        <authorList>
            <person name="Bengaied R."/>
            <person name="Sbissi I."/>
            <person name="Huber K."/>
            <person name="Ghodbane F."/>
            <person name="Nouioui I."/>
            <person name="Tarhouni M."/>
            <person name="Gtari M."/>
        </authorList>
    </citation>
    <scope>NUCLEOTIDE SEQUENCE [LARGE SCALE GENOMIC DNA]</scope>
    <source>
        <strain evidence="2 3">IRAMC:0171</strain>
    </source>
</reference>
<feature type="transmembrane region" description="Helical" evidence="1">
    <location>
        <begin position="372"/>
        <end position="394"/>
    </location>
</feature>
<keyword evidence="1" id="KW-0812">Transmembrane</keyword>
<dbReference type="Proteomes" id="UP001201701">
    <property type="component" value="Unassembled WGS sequence"/>
</dbReference>
<protein>
    <submittedName>
        <fullName evidence="2">Uncharacterized protein</fullName>
    </submittedName>
</protein>
<keyword evidence="1" id="KW-1133">Transmembrane helix</keyword>
<comment type="caution">
    <text evidence="2">The sequence shown here is derived from an EMBL/GenBank/DDBJ whole genome shotgun (WGS) entry which is preliminary data.</text>
</comment>
<proteinExistence type="predicted"/>
<organism evidence="2 3">
    <name type="scientific">Mesorhizobium retamae</name>
    <dbReference type="NCBI Taxonomy" id="2912854"/>
    <lineage>
        <taxon>Bacteria</taxon>
        <taxon>Pseudomonadati</taxon>
        <taxon>Pseudomonadota</taxon>
        <taxon>Alphaproteobacteria</taxon>
        <taxon>Hyphomicrobiales</taxon>
        <taxon>Phyllobacteriaceae</taxon>
        <taxon>Mesorhizobium</taxon>
    </lineage>
</organism>
<evidence type="ECO:0000256" key="1">
    <source>
        <dbReference type="SAM" id="Phobius"/>
    </source>
</evidence>
<gene>
    <name evidence="2" type="ORF">L4923_24560</name>
</gene>
<feature type="transmembrane region" description="Helical" evidence="1">
    <location>
        <begin position="137"/>
        <end position="155"/>
    </location>
</feature>
<evidence type="ECO:0000313" key="3">
    <source>
        <dbReference type="Proteomes" id="UP001201701"/>
    </source>
</evidence>
<feature type="transmembrane region" description="Helical" evidence="1">
    <location>
        <begin position="269"/>
        <end position="287"/>
    </location>
</feature>
<keyword evidence="1" id="KW-0472">Membrane</keyword>
<keyword evidence="3" id="KW-1185">Reference proteome</keyword>
<accession>A0ABS9QLD4</accession>
<feature type="transmembrane region" description="Helical" evidence="1">
    <location>
        <begin position="52"/>
        <end position="72"/>
    </location>
</feature>
<dbReference type="EMBL" id="JAKREW010000036">
    <property type="protein sequence ID" value="MCG7508217.1"/>
    <property type="molecule type" value="Genomic_DNA"/>
</dbReference>
<sequence>MQVSLFGLLVCVAILAIAYYARGMLMVGLITSQAFGATTAATLTFLGGSSPLIYTMFEALLVTAVAARRRIWLDLGGVFGSIRPIWVLASLMIYAVIGAWLFPRFFAGQTVVFVQSKIRGTVVEASLTPVSGNISQTGYFILGGLTTIALCTLLLHEERIDQIRRGFFLWCGLHAGMGVVDFVGKNAGIGDMLAPIRTANYAIISNAYEAGFARITGPFSEASSFAGASLACLAFSYTYWRRTKSRLSLWLSVILLSLTILSTSSTAYVGLAVLCIPVMLSMSASVLRGKIERQEILIVLLMVVGVVSMMGISLYRADALDPFVRLINSTIINKADSASGHERAYWNVKSLQSFIDTGGLGVGFGSSRASSWPIAVLSQLGLFGSLMMAMLLGVLIRGLRGVQEWVAPEAAAVVMSIRNAAFAGIIANSVSGGSADPGVLFFIAIAVVSATRVKALRTATDIARRHSFRPVQSSPAFDIR</sequence>
<feature type="transmembrane region" description="Helical" evidence="1">
    <location>
        <begin position="296"/>
        <end position="315"/>
    </location>
</feature>
<dbReference type="RefSeq" id="WP_239369729.1">
    <property type="nucleotide sequence ID" value="NZ_JAKREW010000036.1"/>
</dbReference>
<feature type="transmembrane region" description="Helical" evidence="1">
    <location>
        <begin position="406"/>
        <end position="427"/>
    </location>
</feature>
<feature type="transmembrane region" description="Helical" evidence="1">
    <location>
        <begin position="84"/>
        <end position="102"/>
    </location>
</feature>
<feature type="transmembrane region" description="Helical" evidence="1">
    <location>
        <begin position="247"/>
        <end position="263"/>
    </location>
</feature>
<evidence type="ECO:0000313" key="2">
    <source>
        <dbReference type="EMBL" id="MCG7508217.1"/>
    </source>
</evidence>
<name>A0ABS9QLD4_9HYPH</name>